<reference evidence="2 3" key="1">
    <citation type="submission" date="2014-04" db="EMBL/GenBank/DDBJ databases">
        <title>Aquimarina sp. 22II-S11-z7 Genome Sequencing.</title>
        <authorList>
            <person name="Lai Q."/>
        </authorList>
    </citation>
    <scope>NUCLEOTIDE SEQUENCE [LARGE SCALE GENOMIC DNA]</scope>
    <source>
        <strain evidence="2 3">22II-S11-z7</strain>
    </source>
</reference>
<gene>
    <name evidence="2" type="ORF">ATO12_16235</name>
</gene>
<evidence type="ECO:0000313" key="2">
    <source>
        <dbReference type="EMBL" id="EZH73485.1"/>
    </source>
</evidence>
<feature type="transmembrane region" description="Helical" evidence="1">
    <location>
        <begin position="6"/>
        <end position="26"/>
    </location>
</feature>
<dbReference type="Proteomes" id="UP000023541">
    <property type="component" value="Unassembled WGS sequence"/>
</dbReference>
<dbReference type="OrthoDB" id="1163734at2"/>
<evidence type="ECO:0000313" key="3">
    <source>
        <dbReference type="Proteomes" id="UP000023541"/>
    </source>
</evidence>
<proteinExistence type="predicted"/>
<keyword evidence="1" id="KW-0812">Transmembrane</keyword>
<dbReference type="RefSeq" id="WP_131248823.1">
    <property type="nucleotide sequence ID" value="NZ_AQRA01000005.1"/>
</dbReference>
<accession>A0A023BU31</accession>
<comment type="caution">
    <text evidence="2">The sequence shown here is derived from an EMBL/GenBank/DDBJ whole genome shotgun (WGS) entry which is preliminary data.</text>
</comment>
<keyword evidence="1" id="KW-1133">Transmembrane helix</keyword>
<dbReference type="AlphaFoldDB" id="A0A023BU31"/>
<organism evidence="2 3">
    <name type="scientific">Aquimarina atlantica</name>
    <dbReference type="NCBI Taxonomy" id="1317122"/>
    <lineage>
        <taxon>Bacteria</taxon>
        <taxon>Pseudomonadati</taxon>
        <taxon>Bacteroidota</taxon>
        <taxon>Flavobacteriia</taxon>
        <taxon>Flavobacteriales</taxon>
        <taxon>Flavobacteriaceae</taxon>
        <taxon>Aquimarina</taxon>
    </lineage>
</organism>
<dbReference type="STRING" id="1317122.ATO12_16235"/>
<keyword evidence="1" id="KW-0472">Membrane</keyword>
<sequence length="109" mass="13066">MRLFCYNIFSVVKYSSFIVVFVSMLIQPIMKTIALFASDDIELVEVDWEEDFDEEEKQEDDCKDEKNEFKILNSYDRHFIYASECFCYQVLQPHYDFNLEIPIPPPEQV</sequence>
<name>A0A023BU31_9FLAO</name>
<evidence type="ECO:0000256" key="1">
    <source>
        <dbReference type="SAM" id="Phobius"/>
    </source>
</evidence>
<dbReference type="EMBL" id="AQRA01000005">
    <property type="protein sequence ID" value="EZH73485.1"/>
    <property type="molecule type" value="Genomic_DNA"/>
</dbReference>
<keyword evidence="3" id="KW-1185">Reference proteome</keyword>
<protein>
    <submittedName>
        <fullName evidence="2">Uncharacterized protein</fullName>
    </submittedName>
</protein>
<dbReference type="eggNOG" id="ENOG503007M">
    <property type="taxonomic scope" value="Bacteria"/>
</dbReference>